<proteinExistence type="predicted"/>
<feature type="compositionally biased region" description="Low complexity" evidence="2">
    <location>
        <begin position="200"/>
        <end position="213"/>
    </location>
</feature>
<dbReference type="CDD" id="cd04182">
    <property type="entry name" value="GT_2_like_f"/>
    <property type="match status" value="1"/>
</dbReference>
<evidence type="ECO:0000313" key="4">
    <source>
        <dbReference type="EMBL" id="QMW23738.1"/>
    </source>
</evidence>
<sequence length="213" mass="21756">MTIGVILLAAGRARRMGHSKLTALVDGQPLIAHSLAAITAAGLPCLIVTGAHADAVHAALRPGIATTHAPDHADGQSASLRAGLAAAPDQWTGALIALGDMPLIQPATYAALATALAAASAVIPSYQGRPGNPAGFRRPLWPILMTLTGDRGARPLFGTTLPHPLDIPVNDPGILHDIDTPADLADLTRPDALRSPATAPRTPGSPRSPGRSR</sequence>
<dbReference type="EMBL" id="CP059851">
    <property type="protein sequence ID" value="QMW23738.1"/>
    <property type="molecule type" value="Genomic_DNA"/>
</dbReference>
<feature type="region of interest" description="Disordered" evidence="2">
    <location>
        <begin position="185"/>
        <end position="213"/>
    </location>
</feature>
<dbReference type="Gene3D" id="3.90.550.10">
    <property type="entry name" value="Spore Coat Polysaccharide Biosynthesis Protein SpsA, Chain A"/>
    <property type="match status" value="1"/>
</dbReference>
<evidence type="ECO:0000256" key="1">
    <source>
        <dbReference type="ARBA" id="ARBA00022842"/>
    </source>
</evidence>
<dbReference type="PANTHER" id="PTHR43777:SF1">
    <property type="entry name" value="MOLYBDENUM COFACTOR CYTIDYLYLTRANSFERASE"/>
    <property type="match status" value="1"/>
</dbReference>
<dbReference type="RefSeq" id="WP_182297561.1">
    <property type="nucleotide sequence ID" value="NZ_CP059851.1"/>
</dbReference>
<dbReference type="SUPFAM" id="SSF53448">
    <property type="entry name" value="Nucleotide-diphospho-sugar transferases"/>
    <property type="match status" value="1"/>
</dbReference>
<organism evidence="4 5">
    <name type="scientific">Sandaracinobacteroides saxicola</name>
    <dbReference type="NCBI Taxonomy" id="2759707"/>
    <lineage>
        <taxon>Bacteria</taxon>
        <taxon>Pseudomonadati</taxon>
        <taxon>Pseudomonadota</taxon>
        <taxon>Alphaproteobacteria</taxon>
        <taxon>Sphingomonadales</taxon>
        <taxon>Sphingosinicellaceae</taxon>
        <taxon>Sandaracinobacteroides</taxon>
    </lineage>
</organism>
<dbReference type="GO" id="GO:0016779">
    <property type="term" value="F:nucleotidyltransferase activity"/>
    <property type="evidence" value="ECO:0007669"/>
    <property type="project" value="UniProtKB-ARBA"/>
</dbReference>
<dbReference type="Proteomes" id="UP000515292">
    <property type="component" value="Chromosome"/>
</dbReference>
<keyword evidence="1" id="KW-0460">Magnesium</keyword>
<dbReference type="Pfam" id="PF12804">
    <property type="entry name" value="NTP_transf_3"/>
    <property type="match status" value="1"/>
</dbReference>
<keyword evidence="5" id="KW-1185">Reference proteome</keyword>
<dbReference type="KEGG" id="sand:H3309_04430"/>
<evidence type="ECO:0000256" key="2">
    <source>
        <dbReference type="SAM" id="MobiDB-lite"/>
    </source>
</evidence>
<dbReference type="InterPro" id="IPR029044">
    <property type="entry name" value="Nucleotide-diphossugar_trans"/>
</dbReference>
<protein>
    <submittedName>
        <fullName evidence="4">Nucleotidyltransferase family protein</fullName>
    </submittedName>
</protein>
<dbReference type="AlphaFoldDB" id="A0A7G5IK46"/>
<evidence type="ECO:0000313" key="5">
    <source>
        <dbReference type="Proteomes" id="UP000515292"/>
    </source>
</evidence>
<name>A0A7G5IK46_9SPHN</name>
<reference evidence="4 5" key="1">
    <citation type="submission" date="2020-07" db="EMBL/GenBank/DDBJ databases">
        <title>Complete genome sequence for Sandaracinobacter sp. M6.</title>
        <authorList>
            <person name="Tang Y."/>
            <person name="Liu Q."/>
            <person name="Guo Z."/>
            <person name="Lei P."/>
            <person name="Huang B."/>
        </authorList>
    </citation>
    <scope>NUCLEOTIDE SEQUENCE [LARGE SCALE GENOMIC DNA]</scope>
    <source>
        <strain evidence="4 5">M6</strain>
    </source>
</reference>
<dbReference type="InterPro" id="IPR025877">
    <property type="entry name" value="MobA-like_NTP_Trfase"/>
</dbReference>
<feature type="domain" description="MobA-like NTP transferase" evidence="3">
    <location>
        <begin position="5"/>
        <end position="158"/>
    </location>
</feature>
<gene>
    <name evidence="4" type="ORF">H3309_04430</name>
</gene>
<dbReference type="PANTHER" id="PTHR43777">
    <property type="entry name" value="MOLYBDENUM COFACTOR CYTIDYLYLTRANSFERASE"/>
    <property type="match status" value="1"/>
</dbReference>
<keyword evidence="4" id="KW-0808">Transferase</keyword>
<evidence type="ECO:0000259" key="3">
    <source>
        <dbReference type="Pfam" id="PF12804"/>
    </source>
</evidence>
<accession>A0A7G5IK46</accession>